<feature type="compositionally biased region" description="Basic and acidic residues" evidence="1">
    <location>
        <begin position="234"/>
        <end position="258"/>
    </location>
</feature>
<dbReference type="InterPro" id="IPR046520">
    <property type="entry name" value="DUF6697"/>
</dbReference>
<evidence type="ECO:0000313" key="4">
    <source>
        <dbReference type="Proteomes" id="UP001375240"/>
    </source>
</evidence>
<dbReference type="EMBL" id="JAVHNQ010000008">
    <property type="protein sequence ID" value="KAK6340677.1"/>
    <property type="molecule type" value="Genomic_DNA"/>
</dbReference>
<feature type="compositionally biased region" description="Basic and acidic residues" evidence="1">
    <location>
        <begin position="386"/>
        <end position="396"/>
    </location>
</feature>
<reference evidence="3 4" key="1">
    <citation type="submission" date="2019-10" db="EMBL/GenBank/DDBJ databases">
        <authorList>
            <person name="Palmer J.M."/>
        </authorList>
    </citation>
    <scope>NUCLEOTIDE SEQUENCE [LARGE SCALE GENOMIC DNA]</scope>
    <source>
        <strain evidence="3 4">TWF696</strain>
    </source>
</reference>
<evidence type="ECO:0000259" key="2">
    <source>
        <dbReference type="Pfam" id="PF20411"/>
    </source>
</evidence>
<feature type="compositionally biased region" description="Basic and acidic residues" evidence="1">
    <location>
        <begin position="551"/>
        <end position="577"/>
    </location>
</feature>
<feature type="compositionally biased region" description="Basic and acidic residues" evidence="1">
    <location>
        <begin position="210"/>
        <end position="225"/>
    </location>
</feature>
<organism evidence="3 4">
    <name type="scientific">Orbilia brochopaga</name>
    <dbReference type="NCBI Taxonomy" id="3140254"/>
    <lineage>
        <taxon>Eukaryota</taxon>
        <taxon>Fungi</taxon>
        <taxon>Dikarya</taxon>
        <taxon>Ascomycota</taxon>
        <taxon>Pezizomycotina</taxon>
        <taxon>Orbiliomycetes</taxon>
        <taxon>Orbiliales</taxon>
        <taxon>Orbiliaceae</taxon>
        <taxon>Orbilia</taxon>
    </lineage>
</organism>
<feature type="compositionally biased region" description="Low complexity" evidence="1">
    <location>
        <begin position="115"/>
        <end position="126"/>
    </location>
</feature>
<feature type="region of interest" description="Disordered" evidence="1">
    <location>
        <begin position="450"/>
        <end position="649"/>
    </location>
</feature>
<feature type="compositionally biased region" description="Basic and acidic residues" evidence="1">
    <location>
        <begin position="450"/>
        <end position="464"/>
    </location>
</feature>
<feature type="region of interest" description="Disordered" evidence="1">
    <location>
        <begin position="80"/>
        <end position="407"/>
    </location>
</feature>
<name>A0AAV9UG96_9PEZI</name>
<feature type="compositionally biased region" description="Polar residues" evidence="1">
    <location>
        <begin position="527"/>
        <end position="548"/>
    </location>
</feature>
<proteinExistence type="predicted"/>
<feature type="compositionally biased region" description="Basic and acidic residues" evidence="1">
    <location>
        <begin position="269"/>
        <end position="295"/>
    </location>
</feature>
<gene>
    <name evidence="3" type="ORF">TWF696_009001</name>
</gene>
<feature type="compositionally biased region" description="Polar residues" evidence="1">
    <location>
        <begin position="330"/>
        <end position="340"/>
    </location>
</feature>
<feature type="compositionally biased region" description="Low complexity" evidence="1">
    <location>
        <begin position="194"/>
        <end position="203"/>
    </location>
</feature>
<accession>A0AAV9UG96</accession>
<feature type="compositionally biased region" description="Pro residues" evidence="1">
    <location>
        <begin position="82"/>
        <end position="93"/>
    </location>
</feature>
<keyword evidence="4" id="KW-1185">Reference proteome</keyword>
<feature type="compositionally biased region" description="Polar residues" evidence="1">
    <location>
        <begin position="608"/>
        <end position="632"/>
    </location>
</feature>
<dbReference type="AlphaFoldDB" id="A0AAV9UG96"/>
<feature type="compositionally biased region" description="Polar residues" evidence="1">
    <location>
        <begin position="358"/>
        <end position="375"/>
    </location>
</feature>
<feature type="region of interest" description="Disordered" evidence="1">
    <location>
        <begin position="38"/>
        <end position="60"/>
    </location>
</feature>
<feature type="domain" description="DUF6697" evidence="2">
    <location>
        <begin position="684"/>
        <end position="883"/>
    </location>
</feature>
<protein>
    <recommendedName>
        <fullName evidence="2">DUF6697 domain-containing protein</fullName>
    </recommendedName>
</protein>
<sequence>MSNTQSVPSLPRAVNPDLYVRYGSNLFGCKPALASELQSPAASREPSREASIPSPIEPPVPNRLGLGILTTAANVALNSTPPISPAYPSPQSPEKPADAQGDPKVSGVIGGGDAITSVNITSTTTNEGLSLEQERDSQSPTHPRVSFDVPRRTGSDPNLPESSSHDPVVSESRMEKDKAPNSNSSTGVFETHRSPPSTTTSSSSRRRNSRDRDRERNRNYDDDGARRHRRSRSRSRDRANHYYGDRPYDEGRDRERDSRRKRSRRRERRLYDHYHSDWSTKASDDNRHSSRDRRDYRHRRYSRSVSPRSTRPIAATSYSDTVAVARGPSKASQDQISSNRELVDRGVLSQHKDAAPSTIATPQSTSSTGCQTGVSPQPPVGTPTPRDTDVIMRDASRPPPVYQDRGTEGCSLISLPLSFRLDQPATARREREIIDVDTLVDRIVEKLEDSRIIKKEKKPKDDGAKKKKKKKRTTIPAENEESSVRIIPTPGEENLTPSAGIPMPDAVSEDDDDEEAFCRTRKRRETSLSQKSANSASTGPPAFPNSSRLVGIKERAPSQAKRPELEVEVRPTKKARTEAPLTPVSAHTQSPSHTLPVAGPLSIKPPNLNFSSMKKRSNASPTDQRSPKSPYSVNRPAIQASSTGPGSRIRAEVQPDDYWFQSYYKKLCSEVQKPRILTGTKKYFSRKMISHYIGGNPRTTICPVRFDRQWRSKTPIRTIVAFCKEILPIRPEPGGVIVVCTIHNFASQIPGTQPFPIFVEREIAEWEYIGTYQFDNETKLLSDKEVKDIQNDKTGALVEWWIDRLFAGSYMTQLQNEKLKLCQMGVDSLAEQLVPGVLKKRMDVETLTHQQVRRYFREGTLRLRWNFLKPVSFDYDLYRRLCKAEWPLKNGTKPSTWDALKK</sequence>
<dbReference type="Proteomes" id="UP001375240">
    <property type="component" value="Unassembled WGS sequence"/>
</dbReference>
<feature type="compositionally biased region" description="Basic residues" evidence="1">
    <location>
        <begin position="259"/>
        <end position="268"/>
    </location>
</feature>
<comment type="caution">
    <text evidence="3">The sequence shown here is derived from an EMBL/GenBank/DDBJ whole genome shotgun (WGS) entry which is preliminary data.</text>
</comment>
<dbReference type="Pfam" id="PF20411">
    <property type="entry name" value="DUF6697"/>
    <property type="match status" value="1"/>
</dbReference>
<evidence type="ECO:0000313" key="3">
    <source>
        <dbReference type="EMBL" id="KAK6340677.1"/>
    </source>
</evidence>
<evidence type="ECO:0000256" key="1">
    <source>
        <dbReference type="SAM" id="MobiDB-lite"/>
    </source>
</evidence>